<dbReference type="OrthoDB" id="3687641at2759"/>
<gene>
    <name evidence="3" type="ORF">BB8028_0007g04800</name>
</gene>
<reference evidence="3 4" key="1">
    <citation type="submission" date="2016-07" db="EMBL/GenBank/DDBJ databases">
        <title>Comparative genomics of the entomopathogenic fungus Beauveria bassiana.</title>
        <authorList>
            <person name="Valero Jimenez C.A."/>
            <person name="Zwaan B.J."/>
            <person name="Van Kan J.A."/>
            <person name="Takken W."/>
            <person name="Debets A.J."/>
            <person name="Schoustra S.E."/>
            <person name="Koenraadt C.J."/>
        </authorList>
    </citation>
    <scope>NUCLEOTIDE SEQUENCE [LARGE SCALE GENOMIC DNA]</scope>
    <source>
        <strain evidence="3 4">ARSEF 8028</strain>
    </source>
</reference>
<dbReference type="Pfam" id="PF11807">
    <property type="entry name" value="UstYa"/>
    <property type="match status" value="1"/>
</dbReference>
<proteinExistence type="inferred from homology"/>
<dbReference type="Proteomes" id="UP000237441">
    <property type="component" value="Unassembled WGS sequence"/>
</dbReference>
<dbReference type="InterPro" id="IPR021765">
    <property type="entry name" value="UstYa-like"/>
</dbReference>
<accession>A0A2S7YM74</accession>
<comment type="similarity">
    <text evidence="1">Belongs to the ustYa family.</text>
</comment>
<evidence type="ECO:0000256" key="2">
    <source>
        <dbReference type="SAM" id="Phobius"/>
    </source>
</evidence>
<protein>
    <recommendedName>
        <fullName evidence="5">Tat pathway signal sequence</fullName>
    </recommendedName>
</protein>
<dbReference type="PANTHER" id="PTHR33365">
    <property type="entry name" value="YALI0B05434P"/>
    <property type="match status" value="1"/>
</dbReference>
<evidence type="ECO:0000256" key="1">
    <source>
        <dbReference type="ARBA" id="ARBA00035112"/>
    </source>
</evidence>
<name>A0A2S7YM74_BEABA</name>
<keyword evidence="2" id="KW-1133">Transmembrane helix</keyword>
<evidence type="ECO:0008006" key="5">
    <source>
        <dbReference type="Google" id="ProtNLM"/>
    </source>
</evidence>
<comment type="caution">
    <text evidence="3">The sequence shown here is derived from an EMBL/GenBank/DDBJ whole genome shotgun (WGS) entry which is preliminary data.</text>
</comment>
<dbReference type="EMBL" id="JRHA01000007">
    <property type="protein sequence ID" value="PQK17285.1"/>
    <property type="molecule type" value="Genomic_DNA"/>
</dbReference>
<feature type="transmembrane region" description="Helical" evidence="2">
    <location>
        <begin position="58"/>
        <end position="83"/>
    </location>
</feature>
<dbReference type="GO" id="GO:0043386">
    <property type="term" value="P:mycotoxin biosynthetic process"/>
    <property type="evidence" value="ECO:0007669"/>
    <property type="project" value="InterPro"/>
</dbReference>
<dbReference type="PANTHER" id="PTHR33365:SF14">
    <property type="entry name" value="TAT PATHWAY SIGNAL SEQUENCE"/>
    <property type="match status" value="1"/>
</dbReference>
<organism evidence="3 4">
    <name type="scientific">Beauveria bassiana</name>
    <name type="common">White muscardine disease fungus</name>
    <name type="synonym">Tritirachium shiotae</name>
    <dbReference type="NCBI Taxonomy" id="176275"/>
    <lineage>
        <taxon>Eukaryota</taxon>
        <taxon>Fungi</taxon>
        <taxon>Dikarya</taxon>
        <taxon>Ascomycota</taxon>
        <taxon>Pezizomycotina</taxon>
        <taxon>Sordariomycetes</taxon>
        <taxon>Hypocreomycetidae</taxon>
        <taxon>Hypocreales</taxon>
        <taxon>Cordycipitaceae</taxon>
        <taxon>Beauveria</taxon>
    </lineage>
</organism>
<keyword evidence="2" id="KW-0812">Transmembrane</keyword>
<evidence type="ECO:0000313" key="4">
    <source>
        <dbReference type="Proteomes" id="UP000237441"/>
    </source>
</evidence>
<sequence>MNMYHVMNFFGEEKLITRLPPTSAQSYSKLTSSDAPVEELDSLVETKQNHYTRRIRRLFLLNLIFLVTSAGCLLLSALFIYAAPPIDGSRILQEKTFYSPPLNTLKPAWYVSKVVTKHLSSNASVLRQDPSPQVDSAWARFADMAVIGLTGEQVTKLGKDPALTAKAPPSWGAGNETYLAQLDAVHLAHCLDSMRRSLYYNFHYYYPDGISDVYAAHLMHCQEALAKWLMCQPSMELLTFTWVQGHDGPFPDFDMTRKCWDYDQLLEWQDKHRVQTINTAEWRAMRAPKGAKWKPSPILYQESLSRAPFHG</sequence>
<evidence type="ECO:0000313" key="3">
    <source>
        <dbReference type="EMBL" id="PQK17285.1"/>
    </source>
</evidence>
<dbReference type="AlphaFoldDB" id="A0A2S7YM74"/>
<keyword evidence="2" id="KW-0472">Membrane</keyword>